<accession>A0ABS4QXT5</accession>
<protein>
    <submittedName>
        <fullName evidence="1">Uncharacterized protein</fullName>
    </submittedName>
</protein>
<gene>
    <name evidence="1" type="ORF">J2Z31_001786</name>
</gene>
<dbReference type="EMBL" id="JAGILA010000002">
    <property type="protein sequence ID" value="MBP2235294.1"/>
    <property type="molecule type" value="Genomic_DNA"/>
</dbReference>
<keyword evidence="2" id="KW-1185">Reference proteome</keyword>
<comment type="caution">
    <text evidence="1">The sequence shown here is derived from an EMBL/GenBank/DDBJ whole genome shotgun (WGS) entry which is preliminary data.</text>
</comment>
<evidence type="ECO:0000313" key="2">
    <source>
        <dbReference type="Proteomes" id="UP000730739"/>
    </source>
</evidence>
<reference evidence="1 2" key="1">
    <citation type="submission" date="2021-03" db="EMBL/GenBank/DDBJ databases">
        <title>Genomic Encyclopedia of Type Strains, Phase IV (KMG-IV): sequencing the most valuable type-strain genomes for metagenomic binning, comparative biology and taxonomic classification.</title>
        <authorList>
            <person name="Goeker M."/>
        </authorList>
    </citation>
    <scope>NUCLEOTIDE SEQUENCE [LARGE SCALE GENOMIC DNA]</scope>
    <source>
        <strain evidence="1 2">DSM 13372</strain>
    </source>
</reference>
<dbReference type="Proteomes" id="UP000730739">
    <property type="component" value="Unassembled WGS sequence"/>
</dbReference>
<proteinExistence type="predicted"/>
<organism evidence="1 2">
    <name type="scientific">Sinorhizobium kostiense</name>
    <dbReference type="NCBI Taxonomy" id="76747"/>
    <lineage>
        <taxon>Bacteria</taxon>
        <taxon>Pseudomonadati</taxon>
        <taxon>Pseudomonadota</taxon>
        <taxon>Alphaproteobacteria</taxon>
        <taxon>Hyphomicrobiales</taxon>
        <taxon>Rhizobiaceae</taxon>
        <taxon>Sinorhizobium/Ensifer group</taxon>
        <taxon>Sinorhizobium</taxon>
    </lineage>
</organism>
<sequence>MRHAPSIDLNPSRPAIDPEKGIGHLRLADLGEDQILGARCAACDHDNWVNRWEIARKWGGGRTLDQLRPLLRCTRCDNKGDNGWRLGRIDRDSEWTNVQSLSYRSSV</sequence>
<evidence type="ECO:0000313" key="1">
    <source>
        <dbReference type="EMBL" id="MBP2235294.1"/>
    </source>
</evidence>
<name>A0ABS4QXT5_9HYPH</name>